<evidence type="ECO:0000256" key="1">
    <source>
        <dbReference type="SAM" id="SignalP"/>
    </source>
</evidence>
<evidence type="ECO:0000313" key="3">
    <source>
        <dbReference type="Proteomes" id="UP000198367"/>
    </source>
</evidence>
<dbReference type="Pfam" id="PF04338">
    <property type="entry name" value="DUF481"/>
    <property type="match status" value="1"/>
</dbReference>
<dbReference type="KEGG" id="sbj:CF168_00600"/>
<dbReference type="RefSeq" id="WP_089066646.1">
    <property type="nucleotide sequence ID" value="NZ_CP022358.1"/>
</dbReference>
<dbReference type="EMBL" id="CP022358">
    <property type="protein sequence ID" value="ASK67471.1"/>
    <property type="molecule type" value="Genomic_DNA"/>
</dbReference>
<organism evidence="2 3">
    <name type="scientific">Shewanella bicestrii</name>
    <dbReference type="NCBI Taxonomy" id="2018305"/>
    <lineage>
        <taxon>Bacteria</taxon>
        <taxon>Pseudomonadati</taxon>
        <taxon>Pseudomonadota</taxon>
        <taxon>Gammaproteobacteria</taxon>
        <taxon>Alteromonadales</taxon>
        <taxon>Shewanellaceae</taxon>
        <taxon>Shewanella</taxon>
    </lineage>
</organism>
<evidence type="ECO:0000313" key="2">
    <source>
        <dbReference type="EMBL" id="ASK67471.1"/>
    </source>
</evidence>
<keyword evidence="3" id="KW-1185">Reference proteome</keyword>
<sequence>MPKRDLNLSLALLLCALSHPAIADTVFLTNGDKITGEIKALDEQNLVIKPSYAPKITIERSAIRSFETRESQHWSINRSIEEVTIQASDLESFVIVNQRQIPISELIYSETLNQSEWRYSGSAEAAIDVTDNSKNTQKLHAKGDVTAETLKWRHNLKSEVRYETEEKTTKRNTLEAHYSVDYLISDHWLVRQEDYFREENLELDIRSYYAAIGPGYRFWGVNRDKLDFVLTYNHFWLDYQVFTYELNAWAATINYKQYWFDGVLETYADLQIAFPDIPTIEYISDSTFGLKYLLTQQIYLSFKYDINETKSTVQHSRDISYTLGLGVNF</sequence>
<dbReference type="Proteomes" id="UP000198367">
    <property type="component" value="Chromosome"/>
</dbReference>
<protein>
    <recommendedName>
        <fullName evidence="4">DUF481 domain-containing protein</fullName>
    </recommendedName>
</protein>
<feature type="chain" id="PRO_5012284679" description="DUF481 domain-containing protein" evidence="1">
    <location>
        <begin position="24"/>
        <end position="329"/>
    </location>
</feature>
<reference evidence="2 3" key="1">
    <citation type="submission" date="2017-07" db="EMBL/GenBank/DDBJ databases">
        <title>Phenotypical and genomic characterization of a clinical isolate of Shewanella bicestrii sp. nov. producing an extended-spectrum beta-lactamase and a new oxacillinase variant.</title>
        <authorList>
            <person name="Jousset A.B."/>
            <person name="Bonnin R.A."/>
            <person name="Girlich D."/>
            <person name="Dabos L."/>
            <person name="Potron A."/>
            <person name="Dortet L."/>
            <person name="Glaser P."/>
            <person name="Naas T."/>
        </authorList>
    </citation>
    <scope>NUCLEOTIDE SEQUENCE [LARGE SCALE GENOMIC DNA]</scope>
    <source>
        <strain evidence="2 3">JAB-1</strain>
    </source>
</reference>
<proteinExistence type="predicted"/>
<dbReference type="AlphaFoldDB" id="A0A220UHQ8"/>
<dbReference type="Gene3D" id="2.30.30.100">
    <property type="match status" value="1"/>
</dbReference>
<dbReference type="InterPro" id="IPR007433">
    <property type="entry name" value="DUF481"/>
</dbReference>
<evidence type="ECO:0008006" key="4">
    <source>
        <dbReference type="Google" id="ProtNLM"/>
    </source>
</evidence>
<name>A0A220UHQ8_9GAMM</name>
<keyword evidence="1" id="KW-0732">Signal</keyword>
<accession>A0A220UHQ8</accession>
<gene>
    <name evidence="2" type="ORF">CF168_00600</name>
</gene>
<feature type="signal peptide" evidence="1">
    <location>
        <begin position="1"/>
        <end position="23"/>
    </location>
</feature>